<proteinExistence type="inferred from homology"/>
<dbReference type="InterPro" id="IPR016186">
    <property type="entry name" value="C-type_lectin-like/link_sf"/>
</dbReference>
<evidence type="ECO:0000256" key="1">
    <source>
        <dbReference type="ARBA" id="ARBA00004141"/>
    </source>
</evidence>
<dbReference type="Proteomes" id="UP000005239">
    <property type="component" value="Unassembled WGS sequence"/>
</dbReference>
<dbReference type="SUPFAM" id="SSF56436">
    <property type="entry name" value="C-type lectin-like"/>
    <property type="match status" value="2"/>
</dbReference>
<dbReference type="EnsemblMetazoa" id="PPA25772.1">
    <property type="protein sequence ID" value="PPA25772.1"/>
    <property type="gene ID" value="WBGene00115326"/>
</dbReference>
<keyword evidence="4 7" id="KW-0472">Membrane</keyword>
<keyword evidence="2 7" id="KW-0812">Transmembrane</keyword>
<accession>A0A8R1UHP1</accession>
<dbReference type="InterPro" id="IPR019422">
    <property type="entry name" value="7TM_GPCR_serpentine_rcpt_Srh"/>
</dbReference>
<comment type="similarity">
    <text evidence="5">Belongs to the nematode receptor-like protein sra family.</text>
</comment>
<gene>
    <name evidence="8" type="primary">WBGene00115326</name>
</gene>
<feature type="transmembrane region" description="Helical" evidence="7">
    <location>
        <begin position="178"/>
        <end position="202"/>
    </location>
</feature>
<evidence type="ECO:0000256" key="5">
    <source>
        <dbReference type="ARBA" id="ARBA00037994"/>
    </source>
</evidence>
<evidence type="ECO:0000256" key="7">
    <source>
        <dbReference type="SAM" id="Phobius"/>
    </source>
</evidence>
<feature type="transmembrane region" description="Helical" evidence="7">
    <location>
        <begin position="325"/>
        <end position="347"/>
    </location>
</feature>
<sequence>MTEEECEFATELHESILLQCIRWIHVFVLLTAISLVIYTGFRLLSLTIFDRVTLWHLQALLFMVGSYSVGFGVTQASHIIAREIAPTPCVAQIPKPLCIFRMGAAAVTPAFVLIHASLTVHQALATFGCSPLVQRVQAIVAMLLTLGYVVLFGIFSFYEETLTGKVQLCPFFNEKGEVFIIVNLNAMMALDIVNFVTAQLLLKHNKKILAKERNDYELKRTFRRVQNLKAMEQFIPMHALHSISHLAHFGLYSFFYYCRPSYSEAEFIITFAVANVMPYYCLLSRFRRQDDVRVLISQKSNETDTFELLGTNSVFKGYKQHSVTVHIHIMSAISASLNITSLLLLILKTPLHVQIILTMIDLNMEVLFHPVPIFPAMAGYGLGLLIMSGVSMIVEAAITVFLYSSLGASFVMITLFRHQTIVRENKNKSMSNVDMPPYFLDYHGVTSVTTTGTLGTLVGFAAEARIKLKSPNSTGYQAIAGCALNSDEINQAKSLGIPFWLFAIPGLFSFETIFRVKSYLADSVHLPIAIFLFTPILQKFGSSKQVSWMRSIVFILGVATIGAHAPQPLYYHGTAKIPSTNYDHRCEEGFTYYHGLCIYQSSQRFIYKDAAAICSIMGLYVPSIHSQSDIDFWSPMESNNWFWLNAYCPAEGQPFAWKDNTPTDYYGPNNELRYCFMDHGVAMMSYGISATSMSFDGNVLCFYNASDAPPQATSSAPTGDVICAEGFTNYRGLCVYQSSHSFIYQDATDVCSKMGLHAPSIHSLSDIDFWHRLAEDKLFWLDAFCPTEGQPYAWMDKTPTNFYGQHSKLANCRMDWGIQMWGFGLAAVPKSFQASALCYYDPSDPPTTKRQHLLHLLTTPPTAATTTTAATPLSHATPAASRAITAAHPGSTKSAENEDTTTKSATSQRIFTPIVALLFKPHFNRRLHFLKNMFAGILVFEFHSVAHNNILVLSSPIYCNFMFAPERTIGEFADLKQPIEEQPAFFLNEGDTNKSGPVIMAHPVQLTTREQSKRNEFAEFDCEFSYLLNKETMLNRKH</sequence>
<feature type="transmembrane region" description="Helical" evidence="7">
    <location>
        <begin position="393"/>
        <end position="416"/>
    </location>
</feature>
<feature type="transmembrane region" description="Helical" evidence="7">
    <location>
        <begin position="267"/>
        <end position="283"/>
    </location>
</feature>
<dbReference type="PANTHER" id="PTHR31357">
    <property type="entry name" value="SERPENTINE RECEPTOR CLASS ALPHA-10"/>
    <property type="match status" value="1"/>
</dbReference>
<reference evidence="9" key="1">
    <citation type="journal article" date="2008" name="Nat. Genet.">
        <title>The Pristionchus pacificus genome provides a unique perspective on nematode lifestyle and parasitism.</title>
        <authorList>
            <person name="Dieterich C."/>
            <person name="Clifton S.W."/>
            <person name="Schuster L.N."/>
            <person name="Chinwalla A."/>
            <person name="Delehaunty K."/>
            <person name="Dinkelacker I."/>
            <person name="Fulton L."/>
            <person name="Fulton R."/>
            <person name="Godfrey J."/>
            <person name="Minx P."/>
            <person name="Mitreva M."/>
            <person name="Roeseler W."/>
            <person name="Tian H."/>
            <person name="Witte H."/>
            <person name="Yang S.P."/>
            <person name="Wilson R.K."/>
            <person name="Sommer R.J."/>
        </authorList>
    </citation>
    <scope>NUCLEOTIDE SEQUENCE [LARGE SCALE GENOMIC DNA]</scope>
    <source>
        <strain evidence="9">PS312</strain>
    </source>
</reference>
<name>A0A2A6CM13_PRIPA</name>
<reference evidence="8" key="2">
    <citation type="submission" date="2022-06" db="UniProtKB">
        <authorList>
            <consortium name="EnsemblMetazoa"/>
        </authorList>
    </citation>
    <scope>IDENTIFICATION</scope>
    <source>
        <strain evidence="8">PS312</strain>
    </source>
</reference>
<evidence type="ECO:0000256" key="2">
    <source>
        <dbReference type="ARBA" id="ARBA00022692"/>
    </source>
</evidence>
<protein>
    <submittedName>
        <fullName evidence="8">G protein-coupled receptor</fullName>
    </submittedName>
</protein>
<feature type="transmembrane region" description="Helical" evidence="7">
    <location>
        <begin position="138"/>
        <end position="158"/>
    </location>
</feature>
<evidence type="ECO:0000313" key="9">
    <source>
        <dbReference type="Proteomes" id="UP000005239"/>
    </source>
</evidence>
<dbReference type="GO" id="GO:0016020">
    <property type="term" value="C:membrane"/>
    <property type="evidence" value="ECO:0007669"/>
    <property type="project" value="UniProtKB-SubCell"/>
</dbReference>
<feature type="transmembrane region" description="Helical" evidence="7">
    <location>
        <begin position="23"/>
        <end position="41"/>
    </location>
</feature>
<keyword evidence="3 7" id="KW-1133">Transmembrane helix</keyword>
<organism evidence="8 9">
    <name type="scientific">Pristionchus pacificus</name>
    <name type="common">Parasitic nematode worm</name>
    <dbReference type="NCBI Taxonomy" id="54126"/>
    <lineage>
        <taxon>Eukaryota</taxon>
        <taxon>Metazoa</taxon>
        <taxon>Ecdysozoa</taxon>
        <taxon>Nematoda</taxon>
        <taxon>Chromadorea</taxon>
        <taxon>Rhabditida</taxon>
        <taxon>Rhabditina</taxon>
        <taxon>Diplogasteromorpha</taxon>
        <taxon>Diplogasteroidea</taxon>
        <taxon>Neodiplogasteridae</taxon>
        <taxon>Pristionchus</taxon>
    </lineage>
</organism>
<evidence type="ECO:0000256" key="6">
    <source>
        <dbReference type="SAM" id="MobiDB-lite"/>
    </source>
</evidence>
<dbReference type="GO" id="GO:0050907">
    <property type="term" value="P:detection of chemical stimulus involved in sensory perception"/>
    <property type="evidence" value="ECO:0000318"/>
    <property type="project" value="GO_Central"/>
</dbReference>
<dbReference type="InterPro" id="IPR051080">
    <property type="entry name" value="Nematode_rcpt-like_serp_alpha"/>
</dbReference>
<evidence type="ECO:0000313" key="8">
    <source>
        <dbReference type="EnsemblMetazoa" id="PPA25772.1"/>
    </source>
</evidence>
<dbReference type="Gene3D" id="3.10.100.10">
    <property type="entry name" value="Mannose-Binding Protein A, subunit A"/>
    <property type="match status" value="2"/>
</dbReference>
<dbReference type="InterPro" id="IPR001304">
    <property type="entry name" value="C-type_lectin-like"/>
</dbReference>
<dbReference type="InterPro" id="IPR016187">
    <property type="entry name" value="CTDL_fold"/>
</dbReference>
<feature type="transmembrane region" description="Helical" evidence="7">
    <location>
        <begin position="367"/>
        <end position="386"/>
    </location>
</feature>
<dbReference type="CDD" id="cd00037">
    <property type="entry name" value="CLECT"/>
    <property type="match status" value="2"/>
</dbReference>
<dbReference type="AlphaFoldDB" id="A0A2A6CM13"/>
<dbReference type="SMART" id="SM00034">
    <property type="entry name" value="CLECT"/>
    <property type="match status" value="2"/>
</dbReference>
<accession>A0A2A6CM13</accession>
<dbReference type="Pfam" id="PF10318">
    <property type="entry name" value="7TM_GPCR_Srh"/>
    <property type="match status" value="1"/>
</dbReference>
<feature type="transmembrane region" description="Helical" evidence="7">
    <location>
        <begin position="53"/>
        <end position="73"/>
    </location>
</feature>
<evidence type="ECO:0000256" key="3">
    <source>
        <dbReference type="ARBA" id="ARBA00022989"/>
    </source>
</evidence>
<feature type="region of interest" description="Disordered" evidence="6">
    <location>
        <begin position="884"/>
        <end position="904"/>
    </location>
</feature>
<dbReference type="PANTHER" id="PTHR31357:SF5">
    <property type="entry name" value="SERPENTINE RECEPTOR CLASS ALPHA-1-RELATED"/>
    <property type="match status" value="1"/>
</dbReference>
<dbReference type="GO" id="GO:0004984">
    <property type="term" value="F:olfactory receptor activity"/>
    <property type="evidence" value="ECO:0000318"/>
    <property type="project" value="GO_Central"/>
</dbReference>
<evidence type="ECO:0000256" key="4">
    <source>
        <dbReference type="ARBA" id="ARBA00023136"/>
    </source>
</evidence>
<keyword evidence="9" id="KW-1185">Reference proteome</keyword>
<comment type="subcellular location">
    <subcellularLocation>
        <location evidence="1">Membrane</location>
        <topology evidence="1">Multi-pass membrane protein</topology>
    </subcellularLocation>
</comment>